<dbReference type="GO" id="GO:0016903">
    <property type="term" value="F:oxidoreductase activity, acting on the aldehyde or oxo group of donors"/>
    <property type="evidence" value="ECO:0007669"/>
    <property type="project" value="InterPro"/>
</dbReference>
<evidence type="ECO:0000256" key="1">
    <source>
        <dbReference type="ARBA" id="ARBA00023002"/>
    </source>
</evidence>
<name>A0A7C4ASP7_9BACT</name>
<dbReference type="AlphaFoldDB" id="A0A7C4ASP7"/>
<keyword evidence="4" id="KW-0670">Pyruvate</keyword>
<evidence type="ECO:0000259" key="3">
    <source>
        <dbReference type="Pfam" id="PF01558"/>
    </source>
</evidence>
<comment type="caution">
    <text evidence="4">The sequence shown here is derived from an EMBL/GenBank/DDBJ whole genome shotgun (WGS) entry which is preliminary data.</text>
</comment>
<keyword evidence="2" id="KW-0472">Membrane</keyword>
<reference evidence="4" key="1">
    <citation type="journal article" date="2020" name="mSystems">
        <title>Genome- and Community-Level Interaction Insights into Carbon Utilization and Element Cycling Functions of Hydrothermarchaeota in Hydrothermal Sediment.</title>
        <authorList>
            <person name="Zhou Z."/>
            <person name="Liu Y."/>
            <person name="Xu W."/>
            <person name="Pan J."/>
            <person name="Luo Z.H."/>
            <person name="Li M."/>
        </authorList>
    </citation>
    <scope>NUCLEOTIDE SEQUENCE [LARGE SCALE GENOMIC DNA]</scope>
    <source>
        <strain evidence="4">SpSt-769</strain>
    </source>
</reference>
<dbReference type="PANTHER" id="PTHR42730:SF1">
    <property type="entry name" value="2-OXOGLUTARATE SYNTHASE SUBUNIT KORC"/>
    <property type="match status" value="1"/>
</dbReference>
<dbReference type="InterPro" id="IPR052554">
    <property type="entry name" value="2-oxoglutarate_synth_KorC"/>
</dbReference>
<dbReference type="EMBL" id="DTGT01000305">
    <property type="protein sequence ID" value="HGH61540.1"/>
    <property type="molecule type" value="Genomic_DNA"/>
</dbReference>
<accession>A0A7C4ASP7</accession>
<organism evidence="4">
    <name type="scientific">Desulfomonile tiedjei</name>
    <dbReference type="NCBI Taxonomy" id="2358"/>
    <lineage>
        <taxon>Bacteria</taxon>
        <taxon>Pseudomonadati</taxon>
        <taxon>Thermodesulfobacteriota</taxon>
        <taxon>Desulfomonilia</taxon>
        <taxon>Desulfomonilales</taxon>
        <taxon>Desulfomonilaceae</taxon>
        <taxon>Desulfomonile</taxon>
    </lineage>
</organism>
<feature type="domain" description="Pyruvate/ketoisovalerate oxidoreductase catalytic" evidence="3">
    <location>
        <begin position="13"/>
        <end position="175"/>
    </location>
</feature>
<dbReference type="PANTHER" id="PTHR42730">
    <property type="entry name" value="2-OXOGLUTARATE SYNTHASE SUBUNIT KORC"/>
    <property type="match status" value="1"/>
</dbReference>
<keyword evidence="2" id="KW-1133">Transmembrane helix</keyword>
<evidence type="ECO:0000256" key="2">
    <source>
        <dbReference type="SAM" id="Phobius"/>
    </source>
</evidence>
<dbReference type="Gene3D" id="3.40.920.10">
    <property type="entry name" value="Pyruvate-ferredoxin oxidoreductase, PFOR, domain III"/>
    <property type="match status" value="1"/>
</dbReference>
<gene>
    <name evidence="4" type="ORF">ENV54_09610</name>
</gene>
<proteinExistence type="predicted"/>
<evidence type="ECO:0000313" key="4">
    <source>
        <dbReference type="EMBL" id="HGH61540.1"/>
    </source>
</evidence>
<dbReference type="InterPro" id="IPR002869">
    <property type="entry name" value="Pyrv_flavodox_OxRed_cen"/>
</dbReference>
<protein>
    <submittedName>
        <fullName evidence="4">Pyruvate ferredoxin oxidoreductase</fullName>
    </submittedName>
</protein>
<sequence>MTEKREIRLAGFGGQGIILAGHILGKAASIYEKKNAVFTQSYGPEARGGSCSADVVVSDGLIHYPKVSQPDVLVLMSQGALETYGGNIKEGGLLVIDEDLVVLAETPANVVLRKVPATRIAEGMGRRIVANIVMLGGVTALASLVSYEAMKESVLSSIPRGTEEFNLTAFNNGYEYGMALLGAKEKPDKRLAAKT</sequence>
<dbReference type="SUPFAM" id="SSF53323">
    <property type="entry name" value="Pyruvate-ferredoxin oxidoreductase, PFOR, domain III"/>
    <property type="match status" value="1"/>
</dbReference>
<keyword evidence="1" id="KW-0560">Oxidoreductase</keyword>
<dbReference type="Pfam" id="PF01558">
    <property type="entry name" value="POR"/>
    <property type="match status" value="1"/>
</dbReference>
<dbReference type="InterPro" id="IPR019752">
    <property type="entry name" value="Pyrv/ketoisovalerate_OxRed_cat"/>
</dbReference>
<keyword evidence="2" id="KW-0812">Transmembrane</keyword>
<feature type="transmembrane region" description="Helical" evidence="2">
    <location>
        <begin position="128"/>
        <end position="147"/>
    </location>
</feature>